<comment type="caution">
    <text evidence="1">The sequence shown here is derived from an EMBL/GenBank/DDBJ whole genome shotgun (WGS) entry which is preliminary data.</text>
</comment>
<keyword evidence="2" id="KW-1185">Reference proteome</keyword>
<protein>
    <submittedName>
        <fullName evidence="1">Uncharacterized protein</fullName>
    </submittedName>
</protein>
<dbReference type="AlphaFoldDB" id="A0A1Q9DIY2"/>
<gene>
    <name evidence="1" type="ORF">AK812_SmicGene22803</name>
</gene>
<accession>A0A1Q9DIY2</accession>
<dbReference type="EMBL" id="LSRX01000516">
    <property type="protein sequence ID" value="OLP95118.1"/>
    <property type="molecule type" value="Genomic_DNA"/>
</dbReference>
<evidence type="ECO:0000313" key="2">
    <source>
        <dbReference type="Proteomes" id="UP000186817"/>
    </source>
</evidence>
<dbReference type="Proteomes" id="UP000186817">
    <property type="component" value="Unassembled WGS sequence"/>
</dbReference>
<organism evidence="1 2">
    <name type="scientific">Symbiodinium microadriaticum</name>
    <name type="common">Dinoflagellate</name>
    <name type="synonym">Zooxanthella microadriatica</name>
    <dbReference type="NCBI Taxonomy" id="2951"/>
    <lineage>
        <taxon>Eukaryota</taxon>
        <taxon>Sar</taxon>
        <taxon>Alveolata</taxon>
        <taxon>Dinophyceae</taxon>
        <taxon>Suessiales</taxon>
        <taxon>Symbiodiniaceae</taxon>
        <taxon>Symbiodinium</taxon>
    </lineage>
</organism>
<name>A0A1Q9DIY2_SYMMI</name>
<evidence type="ECO:0000313" key="1">
    <source>
        <dbReference type="EMBL" id="OLP95118.1"/>
    </source>
</evidence>
<dbReference type="OrthoDB" id="432777at2759"/>
<reference evidence="1 2" key="1">
    <citation type="submission" date="2016-02" db="EMBL/GenBank/DDBJ databases">
        <title>Genome analysis of coral dinoflagellate symbionts highlights evolutionary adaptations to a symbiotic lifestyle.</title>
        <authorList>
            <person name="Aranda M."/>
            <person name="Li Y."/>
            <person name="Liew Y.J."/>
            <person name="Baumgarten S."/>
            <person name="Simakov O."/>
            <person name="Wilson M."/>
            <person name="Piel J."/>
            <person name="Ashoor H."/>
            <person name="Bougouffa S."/>
            <person name="Bajic V.B."/>
            <person name="Ryu T."/>
            <person name="Ravasi T."/>
            <person name="Bayer T."/>
            <person name="Micklem G."/>
            <person name="Kim H."/>
            <person name="Bhak J."/>
            <person name="Lajeunesse T.C."/>
            <person name="Voolstra C.R."/>
        </authorList>
    </citation>
    <scope>NUCLEOTIDE SEQUENCE [LARGE SCALE GENOMIC DNA]</scope>
    <source>
        <strain evidence="1 2">CCMP2467</strain>
    </source>
</reference>
<sequence>MMCHAASFLRATQFYWILVSHWKIDFINSALQPGAAYMSYSEQRTEEVADKRIEGMWKAFTTLVEATGNKEQEVSQEYFFLFLEDEHIRSSTIGVMRRQKSKARIMWDAIDRVFIGVVGLIQYDFWKFRAFVDSGEDLELHVITLERILAETLPERPLPLEETVAT</sequence>
<proteinExistence type="predicted"/>